<dbReference type="Pfam" id="PF11897">
    <property type="entry name" value="DUF3417"/>
    <property type="match status" value="1"/>
</dbReference>
<feature type="modified residue" description="N6-(pyridoxal phosphate)lysine" evidence="4">
    <location>
        <position position="608"/>
    </location>
</feature>
<dbReference type="EMBL" id="AEQO01000204">
    <property type="protein sequence ID" value="EFV03189.1"/>
    <property type="molecule type" value="Genomic_DNA"/>
</dbReference>
<evidence type="ECO:0000256" key="3">
    <source>
        <dbReference type="ARBA" id="ARBA00022533"/>
    </source>
</evidence>
<dbReference type="GO" id="GO:0030170">
    <property type="term" value="F:pyridoxal phosphate binding"/>
    <property type="evidence" value="ECO:0007669"/>
    <property type="project" value="InterPro"/>
</dbReference>
<comment type="caution">
    <text evidence="6">The sequence shown here is derived from an EMBL/GenBank/DDBJ whole genome shotgun (WGS) entry which is preliminary data.</text>
</comment>
<name>E6MT36_9BACT</name>
<gene>
    <name evidence="6" type="primary">glgP</name>
    <name evidence="6" type="ORF">HMPREF9420_2654</name>
</gene>
<keyword evidence="6" id="KW-0808">Transferase</keyword>
<dbReference type="InterPro" id="IPR000811">
    <property type="entry name" value="Glyco_trans_35"/>
</dbReference>
<keyword evidence="4" id="KW-0663">Pyridoxal phosphate</keyword>
<keyword evidence="3" id="KW-0021">Allosteric enzyme</keyword>
<evidence type="ECO:0000256" key="4">
    <source>
        <dbReference type="PIRSR" id="PIRSR000460-1"/>
    </source>
</evidence>
<dbReference type="InterPro" id="IPR011834">
    <property type="entry name" value="Agluc_phsphrylas"/>
</dbReference>
<evidence type="ECO:0000256" key="1">
    <source>
        <dbReference type="ARBA" id="ARBA00001275"/>
    </source>
</evidence>
<keyword evidence="7" id="KW-1185">Reference proteome</keyword>
<protein>
    <submittedName>
        <fullName evidence="6">Alpha-glucan phosphorylase</fullName>
        <ecNumber evidence="6">2.4.1.1</ecNumber>
    </submittedName>
</protein>
<dbReference type="PANTHER" id="PTHR42655">
    <property type="entry name" value="GLYCOGEN PHOSPHORYLASE"/>
    <property type="match status" value="1"/>
</dbReference>
<organism evidence="6 7">
    <name type="scientific">Segatella salivae DSM 15606</name>
    <dbReference type="NCBI Taxonomy" id="888832"/>
    <lineage>
        <taxon>Bacteria</taxon>
        <taxon>Pseudomonadati</taxon>
        <taxon>Bacteroidota</taxon>
        <taxon>Bacteroidia</taxon>
        <taxon>Bacteroidales</taxon>
        <taxon>Prevotellaceae</taxon>
        <taxon>Segatella</taxon>
    </lineage>
</organism>
<dbReference type="RefSeq" id="WP_007135901.1">
    <property type="nucleotide sequence ID" value="NZ_GL629647.1"/>
</dbReference>
<dbReference type="AlphaFoldDB" id="E6MT36"/>
<comment type="catalytic activity">
    <reaction evidence="1">
        <text>[(1-&gt;4)-alpha-D-glucosyl](n) + phosphate = [(1-&gt;4)-alpha-D-glucosyl](n-1) + alpha-D-glucose 1-phosphate</text>
        <dbReference type="Rhea" id="RHEA:41732"/>
        <dbReference type="Rhea" id="RHEA-COMP:9584"/>
        <dbReference type="Rhea" id="RHEA-COMP:9586"/>
        <dbReference type="ChEBI" id="CHEBI:15444"/>
        <dbReference type="ChEBI" id="CHEBI:43474"/>
        <dbReference type="ChEBI" id="CHEBI:58601"/>
        <dbReference type="EC" id="2.4.1.1"/>
    </reaction>
</comment>
<dbReference type="GO" id="GO:0005975">
    <property type="term" value="P:carbohydrate metabolic process"/>
    <property type="evidence" value="ECO:0007669"/>
    <property type="project" value="InterPro"/>
</dbReference>
<dbReference type="SUPFAM" id="SSF53756">
    <property type="entry name" value="UDP-Glycosyltransferase/glycogen phosphorylase"/>
    <property type="match status" value="1"/>
</dbReference>
<feature type="domain" description="DUF3417" evidence="5">
    <location>
        <begin position="22"/>
        <end position="123"/>
    </location>
</feature>
<dbReference type="OrthoDB" id="9760804at2"/>
<proteinExistence type="inferred from homology"/>
<comment type="similarity">
    <text evidence="2">Belongs to the glycogen phosphorylase family.</text>
</comment>
<dbReference type="NCBIfam" id="TIGR02094">
    <property type="entry name" value="more_P_ylases"/>
    <property type="match status" value="1"/>
</dbReference>
<accession>E6MT36</accession>
<dbReference type="InterPro" id="IPR024517">
    <property type="entry name" value="Glycogen_phosphorylase_DUF3417"/>
</dbReference>
<evidence type="ECO:0000256" key="2">
    <source>
        <dbReference type="ARBA" id="ARBA00006047"/>
    </source>
</evidence>
<dbReference type="InterPro" id="IPR052182">
    <property type="entry name" value="Glycogen/Maltodextrin_Phosph"/>
</dbReference>
<dbReference type="EC" id="2.4.1.1" evidence="6"/>
<evidence type="ECO:0000313" key="6">
    <source>
        <dbReference type="EMBL" id="EFV03189.1"/>
    </source>
</evidence>
<reference evidence="6 7" key="1">
    <citation type="submission" date="2010-12" db="EMBL/GenBank/DDBJ databases">
        <authorList>
            <person name="Muzny D."/>
            <person name="Qin X."/>
            <person name="Deng J."/>
            <person name="Jiang H."/>
            <person name="Liu Y."/>
            <person name="Qu J."/>
            <person name="Song X.-Z."/>
            <person name="Zhang L."/>
            <person name="Thornton R."/>
            <person name="Coyle M."/>
            <person name="Francisco L."/>
            <person name="Jackson L."/>
            <person name="Javaid M."/>
            <person name="Korchina V."/>
            <person name="Kovar C."/>
            <person name="Mata R."/>
            <person name="Mathew T."/>
            <person name="Ngo R."/>
            <person name="Nguyen L."/>
            <person name="Nguyen N."/>
            <person name="Okwuonu G."/>
            <person name="Ongeri F."/>
            <person name="Pham C."/>
            <person name="Simmons D."/>
            <person name="Wilczek-Boney K."/>
            <person name="Hale W."/>
            <person name="Jakkamsetti A."/>
            <person name="Pham P."/>
            <person name="Ruth R."/>
            <person name="San Lucas F."/>
            <person name="Warren J."/>
            <person name="Zhang J."/>
            <person name="Zhao Z."/>
            <person name="Zhou C."/>
            <person name="Zhu D."/>
            <person name="Lee S."/>
            <person name="Bess C."/>
            <person name="Blankenburg K."/>
            <person name="Forbes L."/>
            <person name="Fu Q."/>
            <person name="Gubbala S."/>
            <person name="Hirani K."/>
            <person name="Jayaseelan J.C."/>
            <person name="Lara F."/>
            <person name="Munidasa M."/>
            <person name="Palculict T."/>
            <person name="Patil S."/>
            <person name="Pu L.-L."/>
            <person name="Saada N."/>
            <person name="Tang L."/>
            <person name="Weissenberger G."/>
            <person name="Zhu Y."/>
            <person name="Hemphill L."/>
            <person name="Shang Y."/>
            <person name="Youmans B."/>
            <person name="Ayvaz T."/>
            <person name="Ross M."/>
            <person name="Santibanez J."/>
            <person name="Aqrawi P."/>
            <person name="Gross S."/>
            <person name="Joshi V."/>
            <person name="Fowler G."/>
            <person name="Nazareth L."/>
            <person name="Reid J."/>
            <person name="Worley K."/>
            <person name="Petrosino J."/>
            <person name="Highlander S."/>
            <person name="Gibbs R."/>
        </authorList>
    </citation>
    <scope>NUCLEOTIDE SEQUENCE [LARGE SCALE GENOMIC DNA]</scope>
    <source>
        <strain evidence="6 7">DSM 15606</strain>
    </source>
</reference>
<dbReference type="Gene3D" id="3.40.50.2000">
    <property type="entry name" value="Glycogen Phosphorylase B"/>
    <property type="match status" value="3"/>
</dbReference>
<evidence type="ECO:0000259" key="5">
    <source>
        <dbReference type="Pfam" id="PF11897"/>
    </source>
</evidence>
<dbReference type="GO" id="GO:0008184">
    <property type="term" value="F:glycogen phosphorylase activity"/>
    <property type="evidence" value="ECO:0007669"/>
    <property type="project" value="InterPro"/>
</dbReference>
<dbReference type="STRING" id="888832.HMPREF9420_2654"/>
<dbReference type="Proteomes" id="UP000003874">
    <property type="component" value="Unassembled WGS sequence"/>
</dbReference>
<sequence length="853" mass="98615">MKIKADYVNTPQWKELTVKSRLPEQLKCLDELAHNLWWAWDYEARDLFKSLDEALYEEVQHNPVVLLERLSYERKEAIVKDKSLMKKVKDVYAKFRAYMDVKPNKERASVAYFCMEFGITQVLKIYSGGLGILAGDYLKEASDSNVDMCGVGFLYRYGYFTQSLSMDGQQIAKYEAQNFNSLPIERVLDENGNPLVIDVPYTNYMVHAYVWRANVGRISLYLLDTDNDLNSEFDKPITHSLYGGDWENRLKQEILLGIGGILTLKRLGIKKDIYHCNEGHAALCNLQRLCDYVESGLTFNQAMELVRASSLYTVHTPVPAGHDYFDEALFGKYMGSYPARLGISWDELIGMGRQNPDDHNERFCMSTFACNTCQDVNGVSKLHGWVSQKMFSPLWKGYFPEENHVGYVTNGVHFPTWAATEWRKIYDKYFDKNFMNDQSNEEIWHAINNVPDEEVWSTRMALKQKLVDYIREKFTENWLRNQGDPARVVSLLQRINPNALMIGFCRRFATYKRAHLLFTDVDRLAKIVNDPEHPVLFFFSGKAHPADGAGQGLIKKIYEISQRPEFLGKIIFLEDYDMQLARRLVSGVDIWMNTPTRPLEASGTSGEKAEMNGVVNLSVLDGWWVEGYREGAGWALPEKRTYENQAYQDQLDAATIYGLLENDIIPMYYNRNKKGYSADWVKVIKNSISTIAPHYTMKRQLDDYFDRFYNREALRFKKLQEHDYRLAKDIALWKETVAERWDGIHVVSKDTSLLDTGGETGKKYTMRYVIDEQGLDDAVGLELVSLKSNTSNDDHEVYSVRPFKVKGHEGNLYTFEAVIEPDVAGAFRSCVRMYPKNVNLPHRQDFCYVKWLD</sequence>
<evidence type="ECO:0000313" key="7">
    <source>
        <dbReference type="Proteomes" id="UP000003874"/>
    </source>
</evidence>
<dbReference type="PIRSF" id="PIRSF000460">
    <property type="entry name" value="Pprylas_GlgP"/>
    <property type="match status" value="1"/>
</dbReference>
<dbReference type="Pfam" id="PF00343">
    <property type="entry name" value="Phosphorylase"/>
    <property type="match status" value="1"/>
</dbReference>
<dbReference type="eggNOG" id="COG0058">
    <property type="taxonomic scope" value="Bacteria"/>
</dbReference>
<keyword evidence="6" id="KW-0328">Glycosyltransferase</keyword>
<dbReference type="HOGENOM" id="CLU_015112_0_0_10"/>
<dbReference type="PANTHER" id="PTHR42655:SF1">
    <property type="entry name" value="GLYCOGEN PHOSPHORYLASE"/>
    <property type="match status" value="1"/>
</dbReference>